<feature type="domain" description="Prolow-density lipoprotein receptor-related protein 1-like beta-propeller" evidence="1">
    <location>
        <begin position="52"/>
        <end position="164"/>
    </location>
</feature>
<reference evidence="2" key="1">
    <citation type="submission" date="2021-03" db="EMBL/GenBank/DDBJ databases">
        <authorList>
            <person name="Bekaert M."/>
        </authorList>
    </citation>
    <scope>NUCLEOTIDE SEQUENCE</scope>
</reference>
<comment type="caution">
    <text evidence="2">The sequence shown here is derived from an EMBL/GenBank/DDBJ whole genome shotgun (WGS) entry which is preliminary data.</text>
</comment>
<accession>A0A8S3UDV4</accession>
<evidence type="ECO:0000313" key="2">
    <source>
        <dbReference type="EMBL" id="CAG2241716.1"/>
    </source>
</evidence>
<protein>
    <submittedName>
        <fullName evidence="2">VLDLR</fullName>
    </submittedName>
</protein>
<organism evidence="2 3">
    <name type="scientific">Mytilus edulis</name>
    <name type="common">Blue mussel</name>
    <dbReference type="NCBI Taxonomy" id="6550"/>
    <lineage>
        <taxon>Eukaryota</taxon>
        <taxon>Metazoa</taxon>
        <taxon>Spiralia</taxon>
        <taxon>Lophotrochozoa</taxon>
        <taxon>Mollusca</taxon>
        <taxon>Bivalvia</taxon>
        <taxon>Autobranchia</taxon>
        <taxon>Pteriomorphia</taxon>
        <taxon>Mytilida</taxon>
        <taxon>Mytiloidea</taxon>
        <taxon>Mytilidae</taxon>
        <taxon>Mytilinae</taxon>
        <taxon>Mytilus</taxon>
    </lineage>
</organism>
<dbReference type="PANTHER" id="PTHR46513">
    <property type="entry name" value="VITELLOGENIN RECEPTOR-LIKE PROTEIN-RELATED-RELATED"/>
    <property type="match status" value="1"/>
</dbReference>
<dbReference type="OrthoDB" id="382013at2759"/>
<proteinExistence type="predicted"/>
<dbReference type="EMBL" id="CAJPWZ010002592">
    <property type="protein sequence ID" value="CAG2241716.1"/>
    <property type="molecule type" value="Genomic_DNA"/>
</dbReference>
<dbReference type="Proteomes" id="UP000683360">
    <property type="component" value="Unassembled WGS sequence"/>
</dbReference>
<dbReference type="Pfam" id="PF16472">
    <property type="entry name" value="DUF5050"/>
    <property type="match status" value="1"/>
</dbReference>
<dbReference type="AlphaFoldDB" id="A0A8S3UDV4"/>
<evidence type="ECO:0000259" key="1">
    <source>
        <dbReference type="Pfam" id="PF16472"/>
    </source>
</evidence>
<dbReference type="SUPFAM" id="SSF63825">
    <property type="entry name" value="YWTD domain"/>
    <property type="match status" value="2"/>
</dbReference>
<name>A0A8S3UDV4_MYTED</name>
<dbReference type="InterPro" id="IPR032485">
    <property type="entry name" value="LRP1-like_beta_prop"/>
</dbReference>
<evidence type="ECO:0000313" key="3">
    <source>
        <dbReference type="Proteomes" id="UP000683360"/>
    </source>
</evidence>
<dbReference type="SMART" id="SM00135">
    <property type="entry name" value="LY"/>
    <property type="match status" value="4"/>
</dbReference>
<dbReference type="InterPro" id="IPR011042">
    <property type="entry name" value="6-blade_b-propeller_TolB-like"/>
</dbReference>
<dbReference type="Gene3D" id="2.120.10.30">
    <property type="entry name" value="TolB, C-terminal domain"/>
    <property type="match status" value="2"/>
</dbReference>
<dbReference type="InterPro" id="IPR050778">
    <property type="entry name" value="Cueball_EGF_LRP_Nidogen"/>
</dbReference>
<dbReference type="InterPro" id="IPR000033">
    <property type="entry name" value="LDLR_classB_rpt"/>
</dbReference>
<gene>
    <name evidence="2" type="ORF">MEDL_53895</name>
</gene>
<keyword evidence="3" id="KW-1185">Reference proteome</keyword>
<sequence>MTGPKLKESAILFERNDILRFRYPSEQPYVSETVTKADKPVGVAIDQLYSHVYLTEYGTGKLYRCNLDGSNKIVVLQDDPLYAITLDNSNRWMYYSTYTTNGNIKKARLNGTEKQTIINSPHRIYDATGNQLYWMEYNSGDLKSSTFNGENEIKVVGTNAVSTNIGIHVYGSNIICATKTTIINVTVSTTSTTTNILHSDPERIFSVIVLNEKYCDYKNGYIYFKRHDLNVISRFRYPSDKSYKEEDVTTAEQPISLVIDPVYEHVYWTERYTGKICRCNFNRLNKACILKDDRLYGITLDNRYRWLYYSTFGTTRKIRKARLNGSENQTVIESVEVTGLGIGMLSLGL</sequence>